<organism evidence="1">
    <name type="scientific">bioreactor metagenome</name>
    <dbReference type="NCBI Taxonomy" id="1076179"/>
    <lineage>
        <taxon>unclassified sequences</taxon>
        <taxon>metagenomes</taxon>
        <taxon>ecological metagenomes</taxon>
    </lineage>
</organism>
<protein>
    <submittedName>
        <fullName evidence="1">Toxin-antitoxin biofilm protein TabA</fullName>
    </submittedName>
</protein>
<dbReference type="AlphaFoldDB" id="A0A645FMX0"/>
<dbReference type="PANTHER" id="PTHR34986">
    <property type="entry name" value="EVOLVED BETA-GALACTOSIDASE SUBUNIT BETA"/>
    <property type="match status" value="1"/>
</dbReference>
<sequence length="163" mass="18606">MFKGTLDDPASWQLLPQPIIRALQFLKDTDLKSLPVSEIELDGRSMFVQIQHRCTLEEHETKMEAHDKYIDIHHVIEGSESIGYIPRVQAGDMIVDILEEKDICFFPPCPQKEMFINSGSSFMVFYPDDAHQPCIANETPSPIKKTVVKIAMNSVSREERTTL</sequence>
<proteinExistence type="predicted"/>
<dbReference type="PANTHER" id="PTHR34986:SF1">
    <property type="entry name" value="PROTEIN YIAL"/>
    <property type="match status" value="1"/>
</dbReference>
<dbReference type="Pfam" id="PF04074">
    <property type="entry name" value="DUF386"/>
    <property type="match status" value="1"/>
</dbReference>
<gene>
    <name evidence="1" type="primary">tabA_11</name>
    <name evidence="1" type="ORF">SDC9_163101</name>
</gene>
<evidence type="ECO:0000313" key="1">
    <source>
        <dbReference type="EMBL" id="MPN15765.1"/>
    </source>
</evidence>
<dbReference type="EMBL" id="VSSQ01062619">
    <property type="protein sequence ID" value="MPN15765.1"/>
    <property type="molecule type" value="Genomic_DNA"/>
</dbReference>
<dbReference type="Gene3D" id="2.60.120.370">
    <property type="entry name" value="YhcH/YjgK/YiaL"/>
    <property type="match status" value="1"/>
</dbReference>
<dbReference type="InterPro" id="IPR004375">
    <property type="entry name" value="NanQ/TabA/YiaL"/>
</dbReference>
<reference evidence="1" key="1">
    <citation type="submission" date="2019-08" db="EMBL/GenBank/DDBJ databases">
        <authorList>
            <person name="Kucharzyk K."/>
            <person name="Murdoch R.W."/>
            <person name="Higgins S."/>
            <person name="Loffler F."/>
        </authorList>
    </citation>
    <scope>NUCLEOTIDE SEQUENCE</scope>
</reference>
<name>A0A645FMX0_9ZZZZ</name>
<accession>A0A645FMX0</accession>
<dbReference type="InterPro" id="IPR037012">
    <property type="entry name" value="NanQ/TabA/YiaL_sf"/>
</dbReference>
<dbReference type="NCBIfam" id="TIGR00022">
    <property type="entry name" value="YhcH/YjgK/YiaL family protein"/>
    <property type="match status" value="1"/>
</dbReference>
<dbReference type="SUPFAM" id="SSF51197">
    <property type="entry name" value="Clavaminate synthase-like"/>
    <property type="match status" value="1"/>
</dbReference>
<comment type="caution">
    <text evidence="1">The sequence shown here is derived from an EMBL/GenBank/DDBJ whole genome shotgun (WGS) entry which is preliminary data.</text>
</comment>
<dbReference type="GO" id="GO:0005829">
    <property type="term" value="C:cytosol"/>
    <property type="evidence" value="ECO:0007669"/>
    <property type="project" value="TreeGrafter"/>
</dbReference>